<dbReference type="OrthoDB" id="20708at2"/>
<dbReference type="EMBL" id="WQLA01000003">
    <property type="protein sequence ID" value="MVN91202.1"/>
    <property type="molecule type" value="Genomic_DNA"/>
</dbReference>
<feature type="transmembrane region" description="Helical" evidence="1">
    <location>
        <begin position="66"/>
        <end position="85"/>
    </location>
</feature>
<dbReference type="RefSeq" id="WP_157541319.1">
    <property type="nucleotide sequence ID" value="NZ_WQLA01000003.1"/>
</dbReference>
<feature type="transmembrane region" description="Helical" evidence="1">
    <location>
        <begin position="91"/>
        <end position="110"/>
    </location>
</feature>
<proteinExistence type="predicted"/>
<protein>
    <recommendedName>
        <fullName evidence="4">O-antigen ligase domain-containing protein</fullName>
    </recommendedName>
</protein>
<feature type="transmembrane region" description="Helical" evidence="1">
    <location>
        <begin position="162"/>
        <end position="179"/>
    </location>
</feature>
<name>A0A6I4I822_9SPHI</name>
<feature type="transmembrane region" description="Helical" evidence="1">
    <location>
        <begin position="12"/>
        <end position="30"/>
    </location>
</feature>
<gene>
    <name evidence="2" type="ORF">GO816_08715</name>
</gene>
<keyword evidence="3" id="KW-1185">Reference proteome</keyword>
<sequence length="413" mass="46577">MIGNFSNKYQKIISVLGAALLFLPKINLISVAGQSAGIRIDDIVLLVLAIPLFLSFKLNAINKIEMYLGLMLFAFFLSNVFNTYFFNRSNILYSFRYVEYIIFFYIGYLYSKNFDINKLLIGFLCINGSIMILQTIGLMGGFSSEGFVDDSSARAIGLTGGPWEIGAIINFIFCLLVFGNTEHPPVSNKRLYVIFVVTFALILLTGARMPTLTHLVLLMIALYRRSKVKLFFLFKIAAVIIPFILAVLLIPNKVVSRSENLLSMENIDLFIYDYNHVKLEKDFKGFPDILYSDDADMSWLMRMAKWTYALRAWNNTSLTYAIGVGPGAWGPALDGGWIRLLTETGIIGLTTFFLSLKRIATISFSTTAIVLSLFINMLMIDIHIAYKAMSILFFIAGYSYSKHFKTALTFQSI</sequence>
<evidence type="ECO:0000256" key="1">
    <source>
        <dbReference type="SAM" id="Phobius"/>
    </source>
</evidence>
<organism evidence="2 3">
    <name type="scientific">Mucilaginibacter aquatilis</name>
    <dbReference type="NCBI Taxonomy" id="1517760"/>
    <lineage>
        <taxon>Bacteria</taxon>
        <taxon>Pseudomonadati</taxon>
        <taxon>Bacteroidota</taxon>
        <taxon>Sphingobacteriia</taxon>
        <taxon>Sphingobacteriales</taxon>
        <taxon>Sphingobacteriaceae</taxon>
        <taxon>Mucilaginibacter</taxon>
    </lineage>
</organism>
<feature type="transmembrane region" description="Helical" evidence="1">
    <location>
        <begin position="119"/>
        <end position="142"/>
    </location>
</feature>
<feature type="transmembrane region" description="Helical" evidence="1">
    <location>
        <begin position="191"/>
        <end position="210"/>
    </location>
</feature>
<evidence type="ECO:0008006" key="4">
    <source>
        <dbReference type="Google" id="ProtNLM"/>
    </source>
</evidence>
<reference evidence="2 3" key="1">
    <citation type="submission" date="2019-12" db="EMBL/GenBank/DDBJ databases">
        <title>Mucilaginibacter sp. HME9299 genome sequencing and assembly.</title>
        <authorList>
            <person name="Kang H."/>
            <person name="Kim H."/>
            <person name="Joh K."/>
        </authorList>
    </citation>
    <scope>NUCLEOTIDE SEQUENCE [LARGE SCALE GENOMIC DNA]</scope>
    <source>
        <strain evidence="2 3">HME9299</strain>
    </source>
</reference>
<evidence type="ECO:0000313" key="2">
    <source>
        <dbReference type="EMBL" id="MVN91202.1"/>
    </source>
</evidence>
<feature type="transmembrane region" description="Helical" evidence="1">
    <location>
        <begin position="230"/>
        <end position="250"/>
    </location>
</feature>
<comment type="caution">
    <text evidence="2">The sequence shown here is derived from an EMBL/GenBank/DDBJ whole genome shotgun (WGS) entry which is preliminary data.</text>
</comment>
<accession>A0A6I4I822</accession>
<keyword evidence="1" id="KW-0472">Membrane</keyword>
<dbReference type="Proteomes" id="UP000434850">
    <property type="component" value="Unassembled WGS sequence"/>
</dbReference>
<feature type="transmembrane region" description="Helical" evidence="1">
    <location>
        <begin position="36"/>
        <end position="54"/>
    </location>
</feature>
<evidence type="ECO:0000313" key="3">
    <source>
        <dbReference type="Proteomes" id="UP000434850"/>
    </source>
</evidence>
<keyword evidence="1" id="KW-1133">Transmembrane helix</keyword>
<dbReference type="AlphaFoldDB" id="A0A6I4I822"/>
<feature type="transmembrane region" description="Helical" evidence="1">
    <location>
        <begin position="359"/>
        <end position="378"/>
    </location>
</feature>
<keyword evidence="1" id="KW-0812">Transmembrane</keyword>